<name>A0A543I3D4_9MICO</name>
<evidence type="ECO:0000256" key="1">
    <source>
        <dbReference type="SAM" id="MobiDB-lite"/>
    </source>
</evidence>
<evidence type="ECO:0000313" key="4">
    <source>
        <dbReference type="Proteomes" id="UP000316747"/>
    </source>
</evidence>
<dbReference type="OrthoDB" id="504981at2"/>
<feature type="signal peptide" evidence="2">
    <location>
        <begin position="1"/>
        <end position="37"/>
    </location>
</feature>
<dbReference type="Gene3D" id="2.130.10.10">
    <property type="entry name" value="YVTN repeat-like/Quinoprotein amine dehydrogenase"/>
    <property type="match status" value="1"/>
</dbReference>
<evidence type="ECO:0000256" key="2">
    <source>
        <dbReference type="SAM" id="SignalP"/>
    </source>
</evidence>
<comment type="caution">
    <text evidence="3">The sequence shown here is derived from an EMBL/GenBank/DDBJ whole genome shotgun (WGS) entry which is preliminary data.</text>
</comment>
<evidence type="ECO:0008006" key="5">
    <source>
        <dbReference type="Google" id="ProtNLM"/>
    </source>
</evidence>
<dbReference type="AlphaFoldDB" id="A0A543I3D4"/>
<protein>
    <recommendedName>
        <fullName evidence="5">Sugar lactone lactonase YvrE</fullName>
    </recommendedName>
</protein>
<evidence type="ECO:0000313" key="3">
    <source>
        <dbReference type="EMBL" id="TQM64980.1"/>
    </source>
</evidence>
<accession>A0A543I3D4</accession>
<dbReference type="InterPro" id="IPR015943">
    <property type="entry name" value="WD40/YVTN_repeat-like_dom_sf"/>
</dbReference>
<reference evidence="3 4" key="1">
    <citation type="submission" date="2019-06" db="EMBL/GenBank/DDBJ databases">
        <title>Genome sequencing of plant associated microbes to promote plant fitness in Sorghum bicolor and Oryza sativa.</title>
        <authorList>
            <person name="Coleman-Derr D."/>
        </authorList>
    </citation>
    <scope>NUCLEOTIDE SEQUENCE [LARGE SCALE GENOMIC DNA]</scope>
    <source>
        <strain evidence="3 4">KV-663</strain>
    </source>
</reference>
<sequence>MDTHTPSPTPAWLSRRALLTTAAASTLVALTASSASSAPSAGRRSPAPETVLLPDGIRPEGITSGPGTTYYVGSLADGRIVTGDLLAGTVATLLPGAPGRALRGLSHDDHCGVVWAVGGVTTPTGTEGHVWCVDATTGAVHHDVVVPGAVFLNDLVLTDDAVWVTDSRVDRLTVITHDHATMSVSGPSFVPLTGAWPGNPSGNANNANGIRLLPDGDIVLNNSRVGGLWQVDPTTGNTREILVSGGRVITGGDGLETDGSVLYNVRGSGQYEVSVLRLSPTATGWAAKWTGARTDETLDIPSTATLAGGWLWAVNARFGVTSPGTASYWITRLPAA</sequence>
<feature type="compositionally biased region" description="Low complexity" evidence="1">
    <location>
        <begin position="34"/>
        <end position="48"/>
    </location>
</feature>
<dbReference type="PROSITE" id="PS51318">
    <property type="entry name" value="TAT"/>
    <property type="match status" value="1"/>
</dbReference>
<keyword evidence="4" id="KW-1185">Reference proteome</keyword>
<feature type="region of interest" description="Disordered" evidence="1">
    <location>
        <begin position="34"/>
        <end position="58"/>
    </location>
</feature>
<dbReference type="InterPro" id="IPR006311">
    <property type="entry name" value="TAT_signal"/>
</dbReference>
<keyword evidence="2" id="KW-0732">Signal</keyword>
<proteinExistence type="predicted"/>
<gene>
    <name evidence="3" type="ORF">FBY41_1362</name>
</gene>
<organism evidence="3 4">
    <name type="scientific">Humibacillus xanthopallidus</name>
    <dbReference type="NCBI Taxonomy" id="412689"/>
    <lineage>
        <taxon>Bacteria</taxon>
        <taxon>Bacillati</taxon>
        <taxon>Actinomycetota</taxon>
        <taxon>Actinomycetes</taxon>
        <taxon>Micrococcales</taxon>
        <taxon>Intrasporangiaceae</taxon>
        <taxon>Humibacillus</taxon>
    </lineage>
</organism>
<dbReference type="SUPFAM" id="SSF63829">
    <property type="entry name" value="Calcium-dependent phosphotriesterase"/>
    <property type="match status" value="1"/>
</dbReference>
<feature type="chain" id="PRO_5038755186" description="Sugar lactone lactonase YvrE" evidence="2">
    <location>
        <begin position="38"/>
        <end position="336"/>
    </location>
</feature>
<dbReference type="Proteomes" id="UP000316747">
    <property type="component" value="Unassembled WGS sequence"/>
</dbReference>
<dbReference type="EMBL" id="VFPM01000001">
    <property type="protein sequence ID" value="TQM64980.1"/>
    <property type="molecule type" value="Genomic_DNA"/>
</dbReference>
<dbReference type="RefSeq" id="WP_141842546.1">
    <property type="nucleotide sequence ID" value="NZ_VFPM01000001.1"/>
</dbReference>